<keyword evidence="1" id="KW-0732">Signal</keyword>
<feature type="chain" id="PRO_5044704638" description="Secretion system C-terminal sorting domain-containing protein" evidence="1">
    <location>
        <begin position="20"/>
        <end position="191"/>
    </location>
</feature>
<dbReference type="RefSeq" id="WP_302124946.1">
    <property type="nucleotide sequence ID" value="NZ_CP129968.2"/>
</dbReference>
<accession>A0AA49JI07</accession>
<evidence type="ECO:0000313" key="3">
    <source>
        <dbReference type="EMBL" id="WKK84559.2"/>
    </source>
</evidence>
<dbReference type="Proteomes" id="UP001232019">
    <property type="component" value="Chromosome"/>
</dbReference>
<protein>
    <recommendedName>
        <fullName evidence="5">Secretion system C-terminal sorting domain-containing protein</fullName>
    </recommendedName>
</protein>
<evidence type="ECO:0000256" key="1">
    <source>
        <dbReference type="SAM" id="SignalP"/>
    </source>
</evidence>
<proteinExistence type="predicted"/>
<organism evidence="2">
    <name type="scientific">Marivirga arenosa</name>
    <dbReference type="NCBI Taxonomy" id="3059076"/>
    <lineage>
        <taxon>Bacteria</taxon>
        <taxon>Pseudomonadati</taxon>
        <taxon>Bacteroidota</taxon>
        <taxon>Cytophagia</taxon>
        <taxon>Cytophagales</taxon>
        <taxon>Marivirgaceae</taxon>
        <taxon>Marivirga</taxon>
    </lineage>
</organism>
<dbReference type="AlphaFoldDB" id="A0AA49JCJ2"/>
<reference evidence="2 4" key="1">
    <citation type="submission" date="2023-08" db="EMBL/GenBank/DDBJ databases">
        <title>Comparative genomics and taxonomic characterization of three novel marine species of genus Marivirga.</title>
        <authorList>
            <person name="Muhammad N."/>
            <person name="Kim S.-G."/>
        </authorList>
    </citation>
    <scope>NUCLEOTIDE SEQUENCE</scope>
    <source>
        <strain evidence="3 4">ABR2-2</strain>
        <strain evidence="2">BKB1-2</strain>
    </source>
</reference>
<evidence type="ECO:0000313" key="2">
    <source>
        <dbReference type="EMBL" id="WKK80481.1"/>
    </source>
</evidence>
<feature type="signal peptide" evidence="1">
    <location>
        <begin position="1"/>
        <end position="19"/>
    </location>
</feature>
<dbReference type="KEGG" id="marp:QYS47_25605"/>
<name>A0AA49JCJ2_9BACT</name>
<dbReference type="EMBL" id="CP129970">
    <property type="protein sequence ID" value="WKK84559.2"/>
    <property type="molecule type" value="Genomic_DNA"/>
</dbReference>
<gene>
    <name evidence="2" type="ORF">QYS47_25605</name>
    <name evidence="3" type="ORF">QYS48_20770</name>
</gene>
<evidence type="ECO:0000313" key="4">
    <source>
        <dbReference type="Proteomes" id="UP001244443"/>
    </source>
</evidence>
<sequence length="191" mass="21697">MKKLLVSALILCASVVATANNKVVPTKKLKVTSNVEVKKATLTYLPTSNEKVLVKIINERGEVVYKETINETKTFVRPYDFSQLSSDKFIILVKEGKEVYKEVIDLNDELTSNFDLVASTKEINENTFEVKVLQSQKQDVNIVIRDQNGRVLYSSNIEDRASFIQQFELTQKYGEVTLEVSNKRNSKTIVL</sequence>
<dbReference type="EMBL" id="CP129968">
    <property type="protein sequence ID" value="WKK80481.1"/>
    <property type="molecule type" value="Genomic_DNA"/>
</dbReference>
<dbReference type="Proteomes" id="UP001244443">
    <property type="component" value="Chromosome"/>
</dbReference>
<keyword evidence="4" id="KW-1185">Reference proteome</keyword>
<accession>A0AA49JCJ2</accession>
<evidence type="ECO:0008006" key="5">
    <source>
        <dbReference type="Google" id="ProtNLM"/>
    </source>
</evidence>